<sequence length="295" mass="32178">MSLEFAYYSGCAAKQVQKEADWAANAVCEELGIALRPMKKASCCGAVSLRESKPAFALAVAARILSEAEEMGVDIVTICNTCLQTLSQANYRLSNEPELREQINAVLKEGGVKPYSGKTKVRHLVWVVTEDIDADLLKSKIRKPLNGLRVAPFYGCHNLRPEEIMESEAGEKAKHLDHLIELLGGNPIAYDGKDKCCGFHFMLSDKMEMRQMVANNCTSAKEAGADVMISPCTLCDMAMGAYQGVAEKSLNLHIGLPELNFAQLLGAAMGIDEKKLGLDRLHVSPRPHLTARGVL</sequence>
<organism evidence="3">
    <name type="scientific">Magnetococcus massalia (strain MO-1)</name>
    <dbReference type="NCBI Taxonomy" id="451514"/>
    <lineage>
        <taxon>Bacteria</taxon>
        <taxon>Pseudomonadati</taxon>
        <taxon>Pseudomonadota</taxon>
        <taxon>Magnetococcia</taxon>
        <taxon>Magnetococcales</taxon>
        <taxon>Magnetococcaceae</taxon>
        <taxon>Magnetococcus</taxon>
    </lineage>
</organism>
<dbReference type="EC" id="1.3.5.1" evidence="3"/>
<proteinExistence type="predicted"/>
<protein>
    <submittedName>
        <fullName evidence="3">Putative succinate dehydrogenase subunit C</fullName>
        <ecNumber evidence="3">1.3.5.1</ecNumber>
    </submittedName>
</protein>
<dbReference type="EMBL" id="LO017727">
    <property type="protein sequence ID" value="CRH07194.1"/>
    <property type="molecule type" value="Genomic_DNA"/>
</dbReference>
<name>A0A1S7LM32_MAGMO</name>
<dbReference type="AlphaFoldDB" id="A0A1S7LM32"/>
<dbReference type="InterPro" id="IPR051278">
    <property type="entry name" value="HdrB/HdrD_reductase"/>
</dbReference>
<dbReference type="PANTHER" id="PTHR42947">
    <property type="entry name" value="COB--COM HETERODISULFIDE REDUCTASE SUBUNIT B 1"/>
    <property type="match status" value="1"/>
</dbReference>
<dbReference type="Gene3D" id="3.40.50.11810">
    <property type="match status" value="1"/>
</dbReference>
<evidence type="ECO:0000313" key="3">
    <source>
        <dbReference type="EMBL" id="CRH07194.1"/>
    </source>
</evidence>
<feature type="domain" description="Cysteine-rich" evidence="2">
    <location>
        <begin position="6"/>
        <end position="86"/>
    </location>
</feature>
<feature type="domain" description="Cysteine-rich" evidence="2">
    <location>
        <begin position="150"/>
        <end position="239"/>
    </location>
</feature>
<dbReference type="PANTHER" id="PTHR42947:SF1">
    <property type="entry name" value="COB--COM HETERODISULFIDE REDUCTASE SUBUNIT B 1"/>
    <property type="match status" value="1"/>
</dbReference>
<dbReference type="Gene3D" id="1.20.1050.140">
    <property type="match status" value="1"/>
</dbReference>
<dbReference type="Pfam" id="PF02754">
    <property type="entry name" value="CCG"/>
    <property type="match status" value="2"/>
</dbReference>
<evidence type="ECO:0000256" key="1">
    <source>
        <dbReference type="ARBA" id="ARBA00023002"/>
    </source>
</evidence>
<dbReference type="InterPro" id="IPR004017">
    <property type="entry name" value="Cys_rich_dom"/>
</dbReference>
<dbReference type="GO" id="GO:0008177">
    <property type="term" value="F:succinate dehydrogenase (quinone) activity"/>
    <property type="evidence" value="ECO:0007669"/>
    <property type="project" value="UniProtKB-EC"/>
</dbReference>
<keyword evidence="1 3" id="KW-0560">Oxidoreductase</keyword>
<gene>
    <name evidence="3" type="ORF">MAGMO_3050</name>
</gene>
<accession>A0A1S7LM32</accession>
<evidence type="ECO:0000259" key="2">
    <source>
        <dbReference type="Pfam" id="PF02754"/>
    </source>
</evidence>
<reference evidence="3" key="1">
    <citation type="submission" date="2015-04" db="EMBL/GenBank/DDBJ databases">
        <authorList>
            <person name="Syromyatnikov M.Y."/>
            <person name="Popov V.N."/>
        </authorList>
    </citation>
    <scope>NUCLEOTIDE SEQUENCE</scope>
    <source>
        <strain evidence="3">MO-1</strain>
    </source>
</reference>